<dbReference type="InterPro" id="IPR036465">
    <property type="entry name" value="vWFA_dom_sf"/>
</dbReference>
<reference evidence="3 4" key="1">
    <citation type="submission" date="2014-03" db="EMBL/GenBank/DDBJ databases">
        <title>Bradyrhizobium valentinum sp. nov., isolated from effective nodules of Lupinus mariae-josephae, a lupine endemic of basic-lime soils in Eastern Spain.</title>
        <authorList>
            <person name="Duran D."/>
            <person name="Rey L."/>
            <person name="Navarro A."/>
            <person name="Busquets A."/>
            <person name="Imperial J."/>
            <person name="Ruiz-Argueso T."/>
        </authorList>
    </citation>
    <scope>NUCLEOTIDE SEQUENCE [LARGE SCALE GENOMIC DNA]</scope>
    <source>
        <strain evidence="3 4">PAC68</strain>
    </source>
</reference>
<evidence type="ECO:0000313" key="3">
    <source>
        <dbReference type="EMBL" id="KRQ92763.1"/>
    </source>
</evidence>
<protein>
    <submittedName>
        <fullName evidence="3">Pilus assembly protein TadG</fullName>
    </submittedName>
</protein>
<dbReference type="AlphaFoldDB" id="A0A0R3KBD0"/>
<dbReference type="SUPFAM" id="SSF53300">
    <property type="entry name" value="vWA-like"/>
    <property type="match status" value="1"/>
</dbReference>
<evidence type="ECO:0000313" key="4">
    <source>
        <dbReference type="Proteomes" id="UP000050863"/>
    </source>
</evidence>
<gene>
    <name evidence="3" type="ORF">CQ12_26660</name>
</gene>
<feature type="transmembrane region" description="Helical" evidence="1">
    <location>
        <begin position="25"/>
        <end position="44"/>
    </location>
</feature>
<sequence length="454" mass="49367">MLNTVVFRRIRTAARRFAGAKDGNIAILFGIAVIPIISFVGAAVDYTRANSARSSMQAALDSTALMLSKDLTEGTITASQISAKADAYFRALYTNNEAKSISITATYTAASGNGSTILVKGSGSIDTGFMRVVGFPTMDFNTSSTSVWGNVRMRVALALDVTGSMNDDGKMTAMKPAAKALIDQIAALAKNPGDIYISLIPFAKDVNVGASNYNQSWINWTEWDSDNRNLGYCSNSYYTTRRSCRDNGFIWTLDHSRWNGCVTDRDENYDKTNTTPTSNTSLPSTQFYAEQYDACPAQLMALTYDFTALKAKVDTLTPNGGTNQTIGIAWGWQSLTQGAPLNAPAEDSNYTYKKVLIVMSDGLNTQDRWPSHGDGQQQFNGAIDARQRTQCDNIKAQGIIVYTMHVNTRNDPTSAVLKYCASGDDKFSTVTSSSQIATAFTAIGTSLSKLRVYR</sequence>
<keyword evidence="1" id="KW-0812">Transmembrane</keyword>
<dbReference type="Pfam" id="PF13400">
    <property type="entry name" value="Tad"/>
    <property type="match status" value="1"/>
</dbReference>
<accession>A0A0R3KBD0</accession>
<dbReference type="OrthoDB" id="7522752at2"/>
<evidence type="ECO:0000256" key="1">
    <source>
        <dbReference type="SAM" id="Phobius"/>
    </source>
</evidence>
<keyword evidence="1" id="KW-1133">Transmembrane helix</keyword>
<name>A0A0R3KBD0_9BRAD</name>
<organism evidence="3 4">
    <name type="scientific">Bradyrhizobium jicamae</name>
    <dbReference type="NCBI Taxonomy" id="280332"/>
    <lineage>
        <taxon>Bacteria</taxon>
        <taxon>Pseudomonadati</taxon>
        <taxon>Pseudomonadota</taxon>
        <taxon>Alphaproteobacteria</taxon>
        <taxon>Hyphomicrobiales</taxon>
        <taxon>Nitrobacteraceae</taxon>
        <taxon>Bradyrhizobium</taxon>
    </lineage>
</organism>
<dbReference type="InterPro" id="IPR028087">
    <property type="entry name" value="Tad_N"/>
</dbReference>
<dbReference type="RefSeq" id="WP_057840944.1">
    <property type="nucleotide sequence ID" value="NZ_LLXZ01000234.1"/>
</dbReference>
<comment type="caution">
    <text evidence="3">The sequence shown here is derived from an EMBL/GenBank/DDBJ whole genome shotgun (WGS) entry which is preliminary data.</text>
</comment>
<keyword evidence="1" id="KW-0472">Membrane</keyword>
<evidence type="ECO:0000259" key="2">
    <source>
        <dbReference type="Pfam" id="PF13400"/>
    </source>
</evidence>
<dbReference type="Gene3D" id="3.40.50.410">
    <property type="entry name" value="von Willebrand factor, type A domain"/>
    <property type="match status" value="1"/>
</dbReference>
<feature type="domain" description="Putative Flp pilus-assembly TadG-like N-terminal" evidence="2">
    <location>
        <begin position="23"/>
        <end position="65"/>
    </location>
</feature>
<proteinExistence type="predicted"/>
<dbReference type="Proteomes" id="UP000050863">
    <property type="component" value="Unassembled WGS sequence"/>
</dbReference>
<dbReference type="EMBL" id="LLXZ01000234">
    <property type="protein sequence ID" value="KRQ92763.1"/>
    <property type="molecule type" value="Genomic_DNA"/>
</dbReference>
<dbReference type="STRING" id="280332.CQ12_26660"/>
<keyword evidence="4" id="KW-1185">Reference proteome</keyword>